<feature type="transmembrane region" description="Helical" evidence="1">
    <location>
        <begin position="7"/>
        <end position="27"/>
    </location>
</feature>
<keyword evidence="1" id="KW-1133">Transmembrane helix</keyword>
<accession>A0A4V3F595</accession>
<gene>
    <name evidence="2" type="ORF">DFR24_2571</name>
</gene>
<proteinExistence type="predicted"/>
<keyword evidence="1" id="KW-0472">Membrane</keyword>
<dbReference type="Proteomes" id="UP000295341">
    <property type="component" value="Unassembled WGS sequence"/>
</dbReference>
<keyword evidence="3" id="KW-1185">Reference proteome</keyword>
<evidence type="ECO:0000256" key="1">
    <source>
        <dbReference type="SAM" id="Phobius"/>
    </source>
</evidence>
<protein>
    <submittedName>
        <fullName evidence="2">Uncharacterized protein</fullName>
    </submittedName>
</protein>
<comment type="caution">
    <text evidence="2">The sequence shown here is derived from an EMBL/GenBank/DDBJ whole genome shotgun (WGS) entry which is preliminary data.</text>
</comment>
<name>A0A4V3F595_9GAMM</name>
<sequence>MIETLKMLLTALIVVAAGIVVIVHIVGMS</sequence>
<reference evidence="2 3" key="1">
    <citation type="submission" date="2019-03" db="EMBL/GenBank/DDBJ databases">
        <title>Genomic Encyclopedia of Type Strains, Phase IV (KMG-IV): sequencing the most valuable type-strain genomes for metagenomic binning, comparative biology and taxonomic classification.</title>
        <authorList>
            <person name="Goeker M."/>
        </authorList>
    </citation>
    <scope>NUCLEOTIDE SEQUENCE [LARGE SCALE GENOMIC DNA]</scope>
    <source>
        <strain evidence="2 3">DSM 26377</strain>
    </source>
</reference>
<keyword evidence="1" id="KW-0812">Transmembrane</keyword>
<organism evidence="2 3">
    <name type="scientific">Panacagrimonas perspica</name>
    <dbReference type="NCBI Taxonomy" id="381431"/>
    <lineage>
        <taxon>Bacteria</taxon>
        <taxon>Pseudomonadati</taxon>
        <taxon>Pseudomonadota</taxon>
        <taxon>Gammaproteobacteria</taxon>
        <taxon>Nevskiales</taxon>
        <taxon>Nevskiaceae</taxon>
        <taxon>Panacagrimonas</taxon>
    </lineage>
</organism>
<dbReference type="EMBL" id="SOBT01000009">
    <property type="protein sequence ID" value="TDU28206.1"/>
    <property type="molecule type" value="Genomic_DNA"/>
</dbReference>
<dbReference type="AlphaFoldDB" id="A0A4V3F595"/>
<evidence type="ECO:0000313" key="2">
    <source>
        <dbReference type="EMBL" id="TDU28206.1"/>
    </source>
</evidence>
<evidence type="ECO:0000313" key="3">
    <source>
        <dbReference type="Proteomes" id="UP000295341"/>
    </source>
</evidence>